<feature type="transmembrane region" description="Helical" evidence="1">
    <location>
        <begin position="21"/>
        <end position="40"/>
    </location>
</feature>
<dbReference type="EMBL" id="ABOX02000038">
    <property type="protein sequence ID" value="EEF58707.1"/>
    <property type="molecule type" value="Genomic_DNA"/>
</dbReference>
<evidence type="ECO:0000256" key="1">
    <source>
        <dbReference type="SAM" id="Phobius"/>
    </source>
</evidence>
<sequence>MGMGRKRDDDMKDQRWNKVTTSMLAAFAMGMGAFLLLVFLSEPGFVFIVDHANLLFHEAGHPIIGIFSTRLETYGGTIGQLVFPIALAVSFWRKGQTLSFAGAIIWFFENWLNIARYMADAREQVLPLVGGGDHDWANIFGRWRILAHDTQIAQAVRILGWTGMIIPCTWVVWLWWRQRGEPEVTPDFDLITK</sequence>
<evidence type="ECO:0000313" key="3">
    <source>
        <dbReference type="Proteomes" id="UP000003688"/>
    </source>
</evidence>
<dbReference type="AlphaFoldDB" id="B9XN45"/>
<comment type="caution">
    <text evidence="2">The sequence shown here is derived from an EMBL/GenBank/DDBJ whole genome shotgun (WGS) entry which is preliminary data.</text>
</comment>
<keyword evidence="1" id="KW-0472">Membrane</keyword>
<protein>
    <submittedName>
        <fullName evidence="2">Uncharacterized protein</fullName>
    </submittedName>
</protein>
<dbReference type="Proteomes" id="UP000003688">
    <property type="component" value="Unassembled WGS sequence"/>
</dbReference>
<proteinExistence type="predicted"/>
<name>B9XN45_PEDPL</name>
<reference evidence="2 3" key="1">
    <citation type="journal article" date="2011" name="J. Bacteriol.">
        <title>Genome sequence of 'Pedosphaera parvula' Ellin514, an aerobic Verrucomicrobial isolate from pasture soil.</title>
        <authorList>
            <person name="Kant R."/>
            <person name="van Passel M.W."/>
            <person name="Sangwan P."/>
            <person name="Palva A."/>
            <person name="Lucas S."/>
            <person name="Copeland A."/>
            <person name="Lapidus A."/>
            <person name="Glavina Del Rio T."/>
            <person name="Dalin E."/>
            <person name="Tice H."/>
            <person name="Bruce D."/>
            <person name="Goodwin L."/>
            <person name="Pitluck S."/>
            <person name="Chertkov O."/>
            <person name="Larimer F.W."/>
            <person name="Land M.L."/>
            <person name="Hauser L."/>
            <person name="Brettin T.S."/>
            <person name="Detter J.C."/>
            <person name="Han S."/>
            <person name="de Vos W.M."/>
            <person name="Janssen P.H."/>
            <person name="Smidt H."/>
        </authorList>
    </citation>
    <scope>NUCLEOTIDE SEQUENCE [LARGE SCALE GENOMIC DNA]</scope>
    <source>
        <strain evidence="2 3">Ellin514</strain>
    </source>
</reference>
<accession>B9XN45</accession>
<feature type="transmembrane region" description="Helical" evidence="1">
    <location>
        <begin position="158"/>
        <end position="176"/>
    </location>
</feature>
<keyword evidence="1" id="KW-1133">Transmembrane helix</keyword>
<gene>
    <name evidence="2" type="ORF">Cflav_PD1803</name>
</gene>
<dbReference type="STRING" id="320771.Cflav_PD1803"/>
<organism evidence="2 3">
    <name type="scientific">Pedosphaera parvula (strain Ellin514)</name>
    <dbReference type="NCBI Taxonomy" id="320771"/>
    <lineage>
        <taxon>Bacteria</taxon>
        <taxon>Pseudomonadati</taxon>
        <taxon>Verrucomicrobiota</taxon>
        <taxon>Pedosphaerae</taxon>
        <taxon>Pedosphaerales</taxon>
        <taxon>Pedosphaeraceae</taxon>
        <taxon>Pedosphaera</taxon>
    </lineage>
</organism>
<evidence type="ECO:0000313" key="2">
    <source>
        <dbReference type="EMBL" id="EEF58707.1"/>
    </source>
</evidence>
<keyword evidence="1" id="KW-0812">Transmembrane</keyword>
<keyword evidence="3" id="KW-1185">Reference proteome</keyword>